<gene>
    <name evidence="1" type="ORF">RchiOBHm_Chr6g0257861</name>
</gene>
<accession>A0A2P6PMG8</accession>
<sequence length="56" mass="6771">MMHVVIQYYSDDWPTNVVIYQFVQEFHFFVTRGDDENELILATRLQGFFDWSCNCT</sequence>
<name>A0A2P6PMG8_ROSCH</name>
<reference evidence="1 2" key="1">
    <citation type="journal article" date="2018" name="Nat. Genet.">
        <title>The Rosa genome provides new insights in the design of modern roses.</title>
        <authorList>
            <person name="Bendahmane M."/>
        </authorList>
    </citation>
    <scope>NUCLEOTIDE SEQUENCE [LARGE SCALE GENOMIC DNA]</scope>
    <source>
        <strain evidence="2">cv. Old Blush</strain>
    </source>
</reference>
<keyword evidence="2" id="KW-1185">Reference proteome</keyword>
<dbReference type="Gramene" id="PRQ23124">
    <property type="protein sequence ID" value="PRQ23124"/>
    <property type="gene ID" value="RchiOBHm_Chr6g0257861"/>
</dbReference>
<evidence type="ECO:0000313" key="1">
    <source>
        <dbReference type="EMBL" id="PRQ23124.1"/>
    </source>
</evidence>
<dbReference type="STRING" id="74649.A0A2P6PMG8"/>
<dbReference type="Proteomes" id="UP000238479">
    <property type="component" value="Chromosome 6"/>
</dbReference>
<comment type="caution">
    <text evidence="1">The sequence shown here is derived from an EMBL/GenBank/DDBJ whole genome shotgun (WGS) entry which is preliminary data.</text>
</comment>
<organism evidence="1 2">
    <name type="scientific">Rosa chinensis</name>
    <name type="common">China rose</name>
    <dbReference type="NCBI Taxonomy" id="74649"/>
    <lineage>
        <taxon>Eukaryota</taxon>
        <taxon>Viridiplantae</taxon>
        <taxon>Streptophyta</taxon>
        <taxon>Embryophyta</taxon>
        <taxon>Tracheophyta</taxon>
        <taxon>Spermatophyta</taxon>
        <taxon>Magnoliopsida</taxon>
        <taxon>eudicotyledons</taxon>
        <taxon>Gunneridae</taxon>
        <taxon>Pentapetalae</taxon>
        <taxon>rosids</taxon>
        <taxon>fabids</taxon>
        <taxon>Rosales</taxon>
        <taxon>Rosaceae</taxon>
        <taxon>Rosoideae</taxon>
        <taxon>Rosoideae incertae sedis</taxon>
        <taxon>Rosa</taxon>
    </lineage>
</organism>
<dbReference type="EMBL" id="PDCK01000044">
    <property type="protein sequence ID" value="PRQ23124.1"/>
    <property type="molecule type" value="Genomic_DNA"/>
</dbReference>
<dbReference type="AlphaFoldDB" id="A0A2P6PMG8"/>
<evidence type="ECO:0000313" key="2">
    <source>
        <dbReference type="Proteomes" id="UP000238479"/>
    </source>
</evidence>
<proteinExistence type="predicted"/>
<protein>
    <submittedName>
        <fullName evidence="1">Uncharacterized protein</fullName>
    </submittedName>
</protein>